<dbReference type="Proteomes" id="UP001634393">
    <property type="component" value="Unassembled WGS sequence"/>
</dbReference>
<evidence type="ECO:0000313" key="13">
    <source>
        <dbReference type="EMBL" id="KAL3835432.1"/>
    </source>
</evidence>
<keyword evidence="3" id="KW-0052">Apoplast</keyword>
<evidence type="ECO:0000256" key="11">
    <source>
        <dbReference type="SAM" id="SignalP"/>
    </source>
</evidence>
<reference evidence="13 14" key="1">
    <citation type="submission" date="2024-12" db="EMBL/GenBank/DDBJ databases">
        <title>The unique morphological basis and parallel evolutionary history of personate flowers in Penstemon.</title>
        <authorList>
            <person name="Depatie T.H."/>
            <person name="Wessinger C.A."/>
        </authorList>
    </citation>
    <scope>NUCLEOTIDE SEQUENCE [LARGE SCALE GENOMIC DNA]</scope>
    <source>
        <strain evidence="13">WTNN_2</strain>
        <tissue evidence="13">Leaf</tissue>
    </source>
</reference>
<feature type="binding site" evidence="9">
    <location>
        <position position="117"/>
    </location>
    <ligand>
        <name>Mn(2+)</name>
        <dbReference type="ChEBI" id="CHEBI:29035"/>
    </ligand>
</feature>
<keyword evidence="4" id="KW-0964">Secreted</keyword>
<feature type="binding site" evidence="9">
    <location>
        <position position="122"/>
    </location>
    <ligand>
        <name>Mn(2+)</name>
        <dbReference type="ChEBI" id="CHEBI:29035"/>
    </ligand>
</feature>
<dbReference type="InterPro" id="IPR001929">
    <property type="entry name" value="Germin"/>
</dbReference>
<accession>A0ABD3TGH7</accession>
<keyword evidence="6 10" id="KW-1015">Disulfide bond</keyword>
<evidence type="ECO:0000313" key="14">
    <source>
        <dbReference type="Proteomes" id="UP001634393"/>
    </source>
</evidence>
<feature type="disulfide bond" evidence="10">
    <location>
        <begin position="37"/>
        <end position="53"/>
    </location>
</feature>
<gene>
    <name evidence="13" type="ORF">ACJIZ3_010168</name>
</gene>
<name>A0ABD3TGH7_9LAMI</name>
<feature type="binding site" evidence="8">
    <location>
        <position position="122"/>
    </location>
    <ligand>
        <name>oxalate</name>
        <dbReference type="ChEBI" id="CHEBI:30623"/>
    </ligand>
</feature>
<evidence type="ECO:0000256" key="7">
    <source>
        <dbReference type="ARBA" id="ARBA00023211"/>
    </source>
</evidence>
<evidence type="ECO:0000256" key="8">
    <source>
        <dbReference type="PIRSR" id="PIRSR601929-1"/>
    </source>
</evidence>
<feature type="chain" id="PRO_5044837270" description="Cupin type-1 domain-containing protein" evidence="11">
    <location>
        <begin position="28"/>
        <end position="151"/>
    </location>
</feature>
<keyword evidence="11" id="KW-0732">Signal</keyword>
<dbReference type="GO" id="GO:0048046">
    <property type="term" value="C:apoplast"/>
    <property type="evidence" value="ECO:0007669"/>
    <property type="project" value="UniProtKB-SubCell"/>
</dbReference>
<dbReference type="SUPFAM" id="SSF51182">
    <property type="entry name" value="RmlC-like cupins"/>
    <property type="match status" value="1"/>
</dbReference>
<dbReference type="AlphaFoldDB" id="A0ABD3TGH7"/>
<proteinExistence type="inferred from homology"/>
<evidence type="ECO:0000256" key="3">
    <source>
        <dbReference type="ARBA" id="ARBA00022523"/>
    </source>
</evidence>
<dbReference type="Pfam" id="PF00190">
    <property type="entry name" value="Cupin_1"/>
    <property type="match status" value="1"/>
</dbReference>
<evidence type="ECO:0000256" key="2">
    <source>
        <dbReference type="ARBA" id="ARBA00007456"/>
    </source>
</evidence>
<organism evidence="13 14">
    <name type="scientific">Penstemon smallii</name>
    <dbReference type="NCBI Taxonomy" id="265156"/>
    <lineage>
        <taxon>Eukaryota</taxon>
        <taxon>Viridiplantae</taxon>
        <taxon>Streptophyta</taxon>
        <taxon>Embryophyta</taxon>
        <taxon>Tracheophyta</taxon>
        <taxon>Spermatophyta</taxon>
        <taxon>Magnoliopsida</taxon>
        <taxon>eudicotyledons</taxon>
        <taxon>Gunneridae</taxon>
        <taxon>Pentapetalae</taxon>
        <taxon>asterids</taxon>
        <taxon>lamiids</taxon>
        <taxon>Lamiales</taxon>
        <taxon>Plantaginaceae</taxon>
        <taxon>Cheloneae</taxon>
        <taxon>Penstemon</taxon>
    </lineage>
</organism>
<evidence type="ECO:0000259" key="12">
    <source>
        <dbReference type="Pfam" id="PF00190"/>
    </source>
</evidence>
<dbReference type="Gene3D" id="2.60.120.10">
    <property type="entry name" value="Jelly Rolls"/>
    <property type="match status" value="1"/>
</dbReference>
<dbReference type="InterPro" id="IPR011051">
    <property type="entry name" value="RmlC_Cupin_sf"/>
</dbReference>
<feature type="binding site" evidence="8">
    <location>
        <position position="117"/>
    </location>
    <ligand>
        <name>oxalate</name>
        <dbReference type="ChEBI" id="CHEBI:30623"/>
    </ligand>
</feature>
<keyword evidence="5 8" id="KW-0479">Metal-binding</keyword>
<comment type="subcellular location">
    <subcellularLocation>
        <location evidence="1">Secreted</location>
        <location evidence="1">Extracellular space</location>
        <location evidence="1">Apoplast</location>
    </subcellularLocation>
</comment>
<feature type="signal peptide" evidence="11">
    <location>
        <begin position="1"/>
        <end position="27"/>
    </location>
</feature>
<dbReference type="EMBL" id="JBJXBP010000004">
    <property type="protein sequence ID" value="KAL3835432.1"/>
    <property type="molecule type" value="Genomic_DNA"/>
</dbReference>
<feature type="domain" description="Cupin type-1" evidence="12">
    <location>
        <begin position="69"/>
        <end position="145"/>
    </location>
</feature>
<protein>
    <recommendedName>
        <fullName evidence="12">Cupin type-1 domain-containing protein</fullName>
    </recommendedName>
</protein>
<keyword evidence="14" id="KW-1185">Reference proteome</keyword>
<dbReference type="InterPro" id="IPR019780">
    <property type="entry name" value="Germin_Mn-BS"/>
</dbReference>
<evidence type="ECO:0000256" key="4">
    <source>
        <dbReference type="ARBA" id="ARBA00022525"/>
    </source>
</evidence>
<keyword evidence="7 8" id="KW-0464">Manganese</keyword>
<comment type="similarity">
    <text evidence="2">Belongs to the germin family.</text>
</comment>
<dbReference type="InterPro" id="IPR014710">
    <property type="entry name" value="RmlC-like_jellyroll"/>
</dbReference>
<evidence type="ECO:0000256" key="10">
    <source>
        <dbReference type="PIRSR" id="PIRSR601929-3"/>
    </source>
</evidence>
<evidence type="ECO:0000256" key="6">
    <source>
        <dbReference type="ARBA" id="ARBA00023157"/>
    </source>
</evidence>
<evidence type="ECO:0000256" key="1">
    <source>
        <dbReference type="ARBA" id="ARBA00004271"/>
    </source>
</evidence>
<dbReference type="GO" id="GO:0046872">
    <property type="term" value="F:metal ion binding"/>
    <property type="evidence" value="ECO:0007669"/>
    <property type="project" value="UniProtKB-KW"/>
</dbReference>
<evidence type="ECO:0000256" key="5">
    <source>
        <dbReference type="ARBA" id="ARBA00022723"/>
    </source>
</evidence>
<feature type="binding site" evidence="9">
    <location>
        <position position="115"/>
    </location>
    <ligand>
        <name>Mn(2+)</name>
        <dbReference type="ChEBI" id="CHEBI:29035"/>
    </ligand>
</feature>
<dbReference type="CDD" id="cd02241">
    <property type="entry name" value="cupin_OxOx"/>
    <property type="match status" value="1"/>
</dbReference>
<dbReference type="PANTHER" id="PTHR31238">
    <property type="entry name" value="GERMIN-LIKE PROTEIN SUBFAMILY 3 MEMBER 3"/>
    <property type="match status" value="1"/>
</dbReference>
<sequence>MKISRQTVVVIAFLLAYFSTLTKLCSAGDPDNIYDTCPTDKTHQKIFINGFPCKDPTNVLASDFKSSILNEAGDTDNFYRSSTTIATASEFPGLNTLGLSAARTDIEVDGMVMPHAHPRASEMMFVRSGDVVAGFVDSNNKVFQKARILGL</sequence>
<dbReference type="PROSITE" id="PS00725">
    <property type="entry name" value="GERMIN"/>
    <property type="match status" value="1"/>
</dbReference>
<comment type="caution">
    <text evidence="13">The sequence shown here is derived from an EMBL/GenBank/DDBJ whole genome shotgun (WGS) entry which is preliminary data.</text>
</comment>
<evidence type="ECO:0000256" key="9">
    <source>
        <dbReference type="PIRSR" id="PIRSR601929-2"/>
    </source>
</evidence>
<dbReference type="InterPro" id="IPR006045">
    <property type="entry name" value="Cupin_1"/>
</dbReference>